<keyword evidence="2" id="KW-0132">Cell division</keyword>
<evidence type="ECO:0000259" key="7">
    <source>
        <dbReference type="Pfam" id="PF12896"/>
    </source>
</evidence>
<dbReference type="SUPFAM" id="SSF50978">
    <property type="entry name" value="WD40 repeat-like"/>
    <property type="match status" value="1"/>
</dbReference>
<dbReference type="GeneID" id="27724985"/>
<dbReference type="InterPro" id="IPR036322">
    <property type="entry name" value="WD40_repeat_dom_sf"/>
</dbReference>
<gene>
    <name evidence="8" type="ORF">SAPIO_CDS5913</name>
</gene>
<dbReference type="HOGENOM" id="CLU_011501_0_0_1"/>
<dbReference type="GO" id="GO:0051301">
    <property type="term" value="P:cell division"/>
    <property type="evidence" value="ECO:0007669"/>
    <property type="project" value="UniProtKB-KW"/>
</dbReference>
<evidence type="ECO:0000256" key="4">
    <source>
        <dbReference type="ARBA" id="ARBA00022786"/>
    </source>
</evidence>
<evidence type="ECO:0000313" key="8">
    <source>
        <dbReference type="EMBL" id="KEZ42657.1"/>
    </source>
</evidence>
<evidence type="ECO:0000259" key="6">
    <source>
        <dbReference type="Pfam" id="PF12894"/>
    </source>
</evidence>
<dbReference type="EMBL" id="JOWA01000099">
    <property type="protein sequence ID" value="KEZ42657.1"/>
    <property type="molecule type" value="Genomic_DNA"/>
</dbReference>
<evidence type="ECO:0000313" key="9">
    <source>
        <dbReference type="Proteomes" id="UP000028545"/>
    </source>
</evidence>
<dbReference type="Proteomes" id="UP000028545">
    <property type="component" value="Unassembled WGS sequence"/>
</dbReference>
<dbReference type="AlphaFoldDB" id="A0A084G5P5"/>
<dbReference type="KEGG" id="sapo:SAPIO_CDS5913"/>
<keyword evidence="9" id="KW-1185">Reference proteome</keyword>
<dbReference type="InterPro" id="IPR024789">
    <property type="entry name" value="APC4"/>
</dbReference>
<dbReference type="Pfam" id="PF12896">
    <property type="entry name" value="ANAPC4"/>
    <property type="match status" value="1"/>
</dbReference>
<dbReference type="OMA" id="FEPMKEF"/>
<evidence type="ECO:0000256" key="3">
    <source>
        <dbReference type="ARBA" id="ARBA00022776"/>
    </source>
</evidence>
<evidence type="ECO:0000256" key="2">
    <source>
        <dbReference type="ARBA" id="ARBA00022618"/>
    </source>
</evidence>
<keyword evidence="5" id="KW-0131">Cell cycle</keyword>
<dbReference type="Pfam" id="PF12894">
    <property type="entry name" value="ANAPC4_WD40"/>
    <property type="match status" value="1"/>
</dbReference>
<evidence type="ECO:0000256" key="1">
    <source>
        <dbReference type="ARBA" id="ARBA00016067"/>
    </source>
</evidence>
<feature type="domain" description="Anaphase-promoting complex subunit 4-like WD40" evidence="6">
    <location>
        <begin position="38"/>
        <end position="123"/>
    </location>
</feature>
<dbReference type="VEuPathDB" id="FungiDB:SAPIO_CDS5913"/>
<comment type="caution">
    <text evidence="8">The sequence shown here is derived from an EMBL/GenBank/DDBJ whole genome shotgun (WGS) entry which is preliminary data.</text>
</comment>
<evidence type="ECO:0000256" key="5">
    <source>
        <dbReference type="ARBA" id="ARBA00023306"/>
    </source>
</evidence>
<dbReference type="InterPro" id="IPR024977">
    <property type="entry name" value="Apc4-like_WD40_dom"/>
</dbReference>
<dbReference type="InterPro" id="IPR024790">
    <property type="entry name" value="APC4_long_dom"/>
</dbReference>
<dbReference type="PANTHER" id="PTHR13260:SF0">
    <property type="entry name" value="ANAPHASE-PROMOTING COMPLEX SUBUNIT 4"/>
    <property type="match status" value="1"/>
</dbReference>
<keyword evidence="4" id="KW-0833">Ubl conjugation pathway</keyword>
<dbReference type="GO" id="GO:0070979">
    <property type="term" value="P:protein K11-linked ubiquitination"/>
    <property type="evidence" value="ECO:0007669"/>
    <property type="project" value="TreeGrafter"/>
</dbReference>
<dbReference type="PANTHER" id="PTHR13260">
    <property type="entry name" value="ANAPHASE PROMOTING COMPLEX SUBUNIT 4 APC4"/>
    <property type="match status" value="1"/>
</dbReference>
<dbReference type="RefSeq" id="XP_016642456.1">
    <property type="nucleotide sequence ID" value="XM_016788140.1"/>
</dbReference>
<reference evidence="8 9" key="1">
    <citation type="journal article" date="2014" name="Genome Announc.">
        <title>Draft genome sequence of the pathogenic fungus Scedosporium apiospermum.</title>
        <authorList>
            <person name="Vandeputte P."/>
            <person name="Ghamrawi S."/>
            <person name="Rechenmann M."/>
            <person name="Iltis A."/>
            <person name="Giraud S."/>
            <person name="Fleury M."/>
            <person name="Thornton C."/>
            <person name="Delhaes L."/>
            <person name="Meyer W."/>
            <person name="Papon N."/>
            <person name="Bouchara J.P."/>
        </authorList>
    </citation>
    <scope>NUCLEOTIDE SEQUENCE [LARGE SCALE GENOMIC DNA]</scope>
    <source>
        <strain evidence="8 9">IHEM 14462</strain>
    </source>
</reference>
<dbReference type="InterPro" id="IPR015943">
    <property type="entry name" value="WD40/YVTN_repeat-like_dom_sf"/>
</dbReference>
<dbReference type="GO" id="GO:0031145">
    <property type="term" value="P:anaphase-promoting complex-dependent catabolic process"/>
    <property type="evidence" value="ECO:0007669"/>
    <property type="project" value="InterPro"/>
</dbReference>
<dbReference type="Gene3D" id="2.130.10.10">
    <property type="entry name" value="YVTN repeat-like/Quinoprotein amine dehydrogenase"/>
    <property type="match status" value="1"/>
</dbReference>
<dbReference type="OrthoDB" id="2110451at2759"/>
<accession>A0A084G5P5</accession>
<organism evidence="8 9">
    <name type="scientific">Pseudallescheria apiosperma</name>
    <name type="common">Scedosporium apiospermum</name>
    <dbReference type="NCBI Taxonomy" id="563466"/>
    <lineage>
        <taxon>Eukaryota</taxon>
        <taxon>Fungi</taxon>
        <taxon>Dikarya</taxon>
        <taxon>Ascomycota</taxon>
        <taxon>Pezizomycotina</taxon>
        <taxon>Sordariomycetes</taxon>
        <taxon>Hypocreomycetidae</taxon>
        <taxon>Microascales</taxon>
        <taxon>Microascaceae</taxon>
        <taxon>Scedosporium</taxon>
    </lineage>
</organism>
<sequence length="762" mass="83811">MVAQIALSAFSETKYDHATQPGLPVSSPIVDLSVTWDSAAGNVFIYRPKNEVVSKIHQGAKGRRGEPSTVTAVKWKPDGQFVAVAWDDGYVRLMGLENNKAAHNIKVTEAGEAKISHIGWTSNSVTKKSERRTSTASSTWLGVLGKDVPAADLPRELTFLEVDTALPKISPLPSGSAGNGEDSTVFTLRTGIDFLFQPFKPEDSEEISVMIVGTDKGNVHLSIYDSFTVGTFNYPSPKDAHADVRLIHHTSHHDLSTHSLVFKSTGESRYTLDIVPMDLSFIVSSPINLSLLASKLTTLQKLLRYLRQAFLHMQVEYKNTRDLPSRFLANVQEDLEGAEMGPRDIVSALYHTLVTGHTYEIVKEWLVDSLAERGHKRWDRAVVSGLENLRSIIHENFLPALSRCGVILSRLKGLAQFYESRDDTGLSAIQISRLMDTVACLTLVGHRMLLVVMEELELFTSFSLWLRFQIDRLATSSGSDELMEKEATMNNGHILAYIKKYLLRSPLSIFLVDDETGGDWEEIAKGASLLETLDAQLKKHENGQQFAEFLPKVHWLLGHLDDKASGVFSDIAQAQKRSVRFGQATTISLDQEITGVDICMDAVHGSGDLLDGLTYTAVATKERDSEILLLRTSMPIVNGISGTVETGCCTISIAPKKVIDVKFLTPTLLLILGSQTGAPPSLTSLPLKTATLPWTSYTPSTPLPPPRELEPSSVATTQIPLGKDGDFIPVQMDIHDKSDVRGPMPARAYENVANRNRLSEVP</sequence>
<proteinExistence type="predicted"/>
<dbReference type="GO" id="GO:0034399">
    <property type="term" value="C:nuclear periphery"/>
    <property type="evidence" value="ECO:0007669"/>
    <property type="project" value="TreeGrafter"/>
</dbReference>
<keyword evidence="3" id="KW-0498">Mitosis</keyword>
<name>A0A084G5P5_PSEDA</name>
<feature type="domain" description="Anaphase-promoting complex subunit 4 long" evidence="7">
    <location>
        <begin position="275"/>
        <end position="475"/>
    </location>
</feature>
<dbReference type="GO" id="GO:0005680">
    <property type="term" value="C:anaphase-promoting complex"/>
    <property type="evidence" value="ECO:0007669"/>
    <property type="project" value="InterPro"/>
</dbReference>
<protein>
    <recommendedName>
        <fullName evidence="1">Anaphase-promoting complex subunit 4</fullName>
    </recommendedName>
</protein>